<evidence type="ECO:0000256" key="1">
    <source>
        <dbReference type="ARBA" id="ARBA00004123"/>
    </source>
</evidence>
<sequence>MADVGKTQRVQLHAPGLEELRGVLQAGLEGNFAEVEVSVVECPDLTKGPFHFPVKGLCGSPRITDVGGVPYLVPLVQKHKEYNMNTISKELELPGAFILGAAAVPSRIVGMNAELMPVVLTEAEGRPAVNSSYFSSINPTDGQCLQEKYSDKFSDCSFGLLGNLYACEGQSGKVIEVRAKKRTGGHSLVTALRTTLEGHYPDKSLALGGTFIIQKGKAKIHIMVNNGCDTEGSSDRRQLGVLIHFLVLA</sequence>
<dbReference type="PANTHER" id="PTHR13204:SF1">
    <property type="entry name" value="ESTER HYDROLASE C11ORF54"/>
    <property type="match status" value="1"/>
</dbReference>
<keyword evidence="4" id="KW-0378">Hydrolase</keyword>
<dbReference type="SUPFAM" id="SSF117856">
    <property type="entry name" value="AF0104/ALDC/Ptd012-like"/>
    <property type="match status" value="1"/>
</dbReference>
<dbReference type="AlphaFoldDB" id="A0A2U9B8V5"/>
<dbReference type="EMBL" id="CP026246">
    <property type="protein sequence ID" value="AWP00391.1"/>
    <property type="molecule type" value="Genomic_DNA"/>
</dbReference>
<evidence type="ECO:0000259" key="7">
    <source>
        <dbReference type="SMART" id="SM01168"/>
    </source>
</evidence>
<evidence type="ECO:0000313" key="8">
    <source>
        <dbReference type="EMBL" id="AWP00391.1"/>
    </source>
</evidence>
<accession>A0A2U9B8V5</accession>
<name>A0A2U9B8V5_SCOMX</name>
<evidence type="ECO:0000256" key="3">
    <source>
        <dbReference type="ARBA" id="ARBA00022723"/>
    </source>
</evidence>
<keyword evidence="9" id="KW-1185">Reference proteome</keyword>
<dbReference type="InterPro" id="IPR015021">
    <property type="entry name" value="C11orf54_DUF1907"/>
</dbReference>
<comment type="subunit">
    <text evidence="2">Monomer.</text>
</comment>
<proteinExistence type="predicted"/>
<dbReference type="GO" id="GO:0005634">
    <property type="term" value="C:nucleus"/>
    <property type="evidence" value="ECO:0007669"/>
    <property type="project" value="UniProtKB-SubCell"/>
</dbReference>
<keyword evidence="3" id="KW-0479">Metal-binding</keyword>
<keyword evidence="5" id="KW-0862">Zinc</keyword>
<evidence type="ECO:0000313" key="9">
    <source>
        <dbReference type="Proteomes" id="UP000246464"/>
    </source>
</evidence>
<keyword evidence="6" id="KW-0539">Nucleus</keyword>
<evidence type="ECO:0000256" key="6">
    <source>
        <dbReference type="ARBA" id="ARBA00023242"/>
    </source>
</evidence>
<reference evidence="8 9" key="1">
    <citation type="submission" date="2017-12" db="EMBL/GenBank/DDBJ databases">
        <title>Integrating genomic resources of turbot (Scophthalmus maximus) in depth evaluation of genetic and physical mapping variation across individuals.</title>
        <authorList>
            <person name="Martinez P."/>
        </authorList>
    </citation>
    <scope>NUCLEOTIDE SEQUENCE [LARGE SCALE GENOMIC DNA]</scope>
</reference>
<dbReference type="SMART" id="SM01168">
    <property type="entry name" value="DUF1907"/>
    <property type="match status" value="1"/>
</dbReference>
<evidence type="ECO:0000256" key="2">
    <source>
        <dbReference type="ARBA" id="ARBA00011245"/>
    </source>
</evidence>
<dbReference type="GO" id="GO:0016788">
    <property type="term" value="F:hydrolase activity, acting on ester bonds"/>
    <property type="evidence" value="ECO:0007669"/>
    <property type="project" value="TreeGrafter"/>
</dbReference>
<dbReference type="Pfam" id="PF08925">
    <property type="entry name" value="DUF1907"/>
    <property type="match status" value="1"/>
</dbReference>
<evidence type="ECO:0000256" key="4">
    <source>
        <dbReference type="ARBA" id="ARBA00022801"/>
    </source>
</evidence>
<dbReference type="GO" id="GO:0008270">
    <property type="term" value="F:zinc ion binding"/>
    <property type="evidence" value="ECO:0007669"/>
    <property type="project" value="TreeGrafter"/>
</dbReference>
<organism evidence="8 9">
    <name type="scientific">Scophthalmus maximus</name>
    <name type="common">Turbot</name>
    <name type="synonym">Psetta maxima</name>
    <dbReference type="NCBI Taxonomy" id="52904"/>
    <lineage>
        <taxon>Eukaryota</taxon>
        <taxon>Metazoa</taxon>
        <taxon>Chordata</taxon>
        <taxon>Craniata</taxon>
        <taxon>Vertebrata</taxon>
        <taxon>Euteleostomi</taxon>
        <taxon>Actinopterygii</taxon>
        <taxon>Neopterygii</taxon>
        <taxon>Teleostei</taxon>
        <taxon>Neoteleostei</taxon>
        <taxon>Acanthomorphata</taxon>
        <taxon>Carangaria</taxon>
        <taxon>Pleuronectiformes</taxon>
        <taxon>Pleuronectoidei</taxon>
        <taxon>Scophthalmidae</taxon>
        <taxon>Scophthalmus</taxon>
    </lineage>
</organism>
<protein>
    <submittedName>
        <fullName evidence="8">DUF1907 domain containing protein isoform 4</fullName>
    </submittedName>
</protein>
<feature type="domain" description="DUF1907" evidence="7">
    <location>
        <begin position="23"/>
        <end position="249"/>
    </location>
</feature>
<evidence type="ECO:0000256" key="5">
    <source>
        <dbReference type="ARBA" id="ARBA00022833"/>
    </source>
</evidence>
<gene>
    <name evidence="8" type="ORF">SMAX5B_004162</name>
</gene>
<dbReference type="Proteomes" id="UP000246464">
    <property type="component" value="Chromosome 4"/>
</dbReference>
<comment type="subcellular location">
    <subcellularLocation>
        <location evidence="1">Nucleus</location>
    </subcellularLocation>
</comment>
<dbReference type="PANTHER" id="PTHR13204">
    <property type="entry name" value="PTD012 PROTEIN"/>
    <property type="match status" value="1"/>
</dbReference>